<dbReference type="PROSITE" id="PS50928">
    <property type="entry name" value="ABC_TM1"/>
    <property type="match status" value="1"/>
</dbReference>
<dbReference type="Pfam" id="PF00528">
    <property type="entry name" value="BPD_transp_1"/>
    <property type="match status" value="1"/>
</dbReference>
<dbReference type="InterPro" id="IPR043429">
    <property type="entry name" value="ArtM/GltK/GlnP/TcyL/YhdX-like"/>
</dbReference>
<evidence type="ECO:0000256" key="9">
    <source>
        <dbReference type="RuleBase" id="RU363032"/>
    </source>
</evidence>
<keyword evidence="12" id="KW-1185">Reference proteome</keyword>
<proteinExistence type="inferred from homology"/>
<dbReference type="Gene3D" id="1.10.3720.10">
    <property type="entry name" value="MetI-like"/>
    <property type="match status" value="1"/>
</dbReference>
<name>A0A2T5B3F0_MYCDI</name>
<keyword evidence="4" id="KW-1003">Cell membrane</keyword>
<evidence type="ECO:0000256" key="4">
    <source>
        <dbReference type="ARBA" id="ARBA00022475"/>
    </source>
</evidence>
<evidence type="ECO:0000256" key="2">
    <source>
        <dbReference type="ARBA" id="ARBA00010072"/>
    </source>
</evidence>
<comment type="subcellular location">
    <subcellularLocation>
        <location evidence="1">Cell inner membrane</location>
        <topology evidence="1">Multi-pass membrane protein</topology>
    </subcellularLocation>
    <subcellularLocation>
        <location evidence="9">Cell membrane</location>
        <topology evidence="9">Multi-pass membrane protein</topology>
    </subcellularLocation>
</comment>
<keyword evidence="7 9" id="KW-1133">Transmembrane helix</keyword>
<dbReference type="PANTHER" id="PTHR30614:SF0">
    <property type="entry name" value="L-CYSTINE TRANSPORT SYSTEM PERMEASE PROTEIN TCYL"/>
    <property type="match status" value="1"/>
</dbReference>
<dbReference type="InterPro" id="IPR000515">
    <property type="entry name" value="MetI-like"/>
</dbReference>
<feature type="transmembrane region" description="Helical" evidence="9">
    <location>
        <begin position="88"/>
        <end position="107"/>
    </location>
</feature>
<dbReference type="GO" id="GO:0043190">
    <property type="term" value="C:ATP-binding cassette (ABC) transporter complex"/>
    <property type="evidence" value="ECO:0007669"/>
    <property type="project" value="InterPro"/>
</dbReference>
<comment type="caution">
    <text evidence="11">The sequence shown here is derived from an EMBL/GenBank/DDBJ whole genome shotgun (WGS) entry which is preliminary data.</text>
</comment>
<keyword evidence="6" id="KW-0029">Amino-acid transport</keyword>
<organism evidence="11 12">
    <name type="scientific">Mycoplana dimorpha</name>
    <dbReference type="NCBI Taxonomy" id="28320"/>
    <lineage>
        <taxon>Bacteria</taxon>
        <taxon>Pseudomonadati</taxon>
        <taxon>Pseudomonadota</taxon>
        <taxon>Alphaproteobacteria</taxon>
        <taxon>Hyphomicrobiales</taxon>
        <taxon>Rhizobiaceae</taxon>
        <taxon>Mycoplana</taxon>
    </lineage>
</organism>
<keyword evidence="5 9" id="KW-0812">Transmembrane</keyword>
<keyword evidence="3 9" id="KW-0813">Transport</keyword>
<dbReference type="RefSeq" id="WP_108003794.1">
    <property type="nucleotide sequence ID" value="NZ_JBHEEX010000005.1"/>
</dbReference>
<evidence type="ECO:0000256" key="8">
    <source>
        <dbReference type="ARBA" id="ARBA00023136"/>
    </source>
</evidence>
<evidence type="ECO:0000256" key="7">
    <source>
        <dbReference type="ARBA" id="ARBA00022989"/>
    </source>
</evidence>
<evidence type="ECO:0000256" key="6">
    <source>
        <dbReference type="ARBA" id="ARBA00022970"/>
    </source>
</evidence>
<keyword evidence="8 9" id="KW-0472">Membrane</keyword>
<dbReference type="SUPFAM" id="SSF161098">
    <property type="entry name" value="MetI-like"/>
    <property type="match status" value="1"/>
</dbReference>
<dbReference type="Proteomes" id="UP000241247">
    <property type="component" value="Unassembled WGS sequence"/>
</dbReference>
<sequence>MNFDTNLIVSIMPELARAFGVTLLTWGFGVIGAVILGFMVAVGRRYGGAWLNYPLWLCVEVIRGTPFLIQLFLLYYGGPFVGISLDPIPAGLLGLTVYGAAYFSEIFRAGFEAVPPGHVEAAECVGLNRPQIIRRIMIPEMTMLVLPASVNMAIILLKETAVLSIITVPELTLVISAIGSQQYAFVESLFLLALFYWGLVELSGRLGRFMEVRLSKYRFVTT</sequence>
<evidence type="ECO:0000313" key="12">
    <source>
        <dbReference type="Proteomes" id="UP000241247"/>
    </source>
</evidence>
<feature type="transmembrane region" description="Helical" evidence="9">
    <location>
        <begin position="55"/>
        <end position="76"/>
    </location>
</feature>
<evidence type="ECO:0000313" key="11">
    <source>
        <dbReference type="EMBL" id="PTM93454.1"/>
    </source>
</evidence>
<evidence type="ECO:0000256" key="3">
    <source>
        <dbReference type="ARBA" id="ARBA00022448"/>
    </source>
</evidence>
<reference evidence="11 12" key="1">
    <citation type="submission" date="2018-04" db="EMBL/GenBank/DDBJ databases">
        <title>Genomic Encyclopedia of Type Strains, Phase IV (KMG-IV): sequencing the most valuable type-strain genomes for metagenomic binning, comparative biology and taxonomic classification.</title>
        <authorList>
            <person name="Goeker M."/>
        </authorList>
    </citation>
    <scope>NUCLEOTIDE SEQUENCE [LARGE SCALE GENOMIC DNA]</scope>
    <source>
        <strain evidence="11 12">DSM 7138</strain>
    </source>
</reference>
<dbReference type="NCBIfam" id="TIGR01726">
    <property type="entry name" value="HEQRo_perm_3TM"/>
    <property type="match status" value="1"/>
</dbReference>
<dbReference type="InterPro" id="IPR035906">
    <property type="entry name" value="MetI-like_sf"/>
</dbReference>
<dbReference type="EMBL" id="PZZZ01000006">
    <property type="protein sequence ID" value="PTM93454.1"/>
    <property type="molecule type" value="Genomic_DNA"/>
</dbReference>
<dbReference type="GO" id="GO:0022857">
    <property type="term" value="F:transmembrane transporter activity"/>
    <property type="evidence" value="ECO:0007669"/>
    <property type="project" value="InterPro"/>
</dbReference>
<feature type="transmembrane region" description="Helical" evidence="9">
    <location>
        <begin position="144"/>
        <end position="168"/>
    </location>
</feature>
<gene>
    <name evidence="11" type="ORF">C7449_106139</name>
</gene>
<protein>
    <submittedName>
        <fullName evidence="11">Amino acid ABC transporter membrane protein 2 (PAAT family)</fullName>
    </submittedName>
</protein>
<dbReference type="PANTHER" id="PTHR30614">
    <property type="entry name" value="MEMBRANE COMPONENT OF AMINO ACID ABC TRANSPORTER"/>
    <property type="match status" value="1"/>
</dbReference>
<evidence type="ECO:0000256" key="5">
    <source>
        <dbReference type="ARBA" id="ARBA00022692"/>
    </source>
</evidence>
<comment type="similarity">
    <text evidence="2">Belongs to the binding-protein-dependent transport system permease family. HisMQ subfamily.</text>
</comment>
<dbReference type="GO" id="GO:0006865">
    <property type="term" value="P:amino acid transport"/>
    <property type="evidence" value="ECO:0007669"/>
    <property type="project" value="UniProtKB-KW"/>
</dbReference>
<evidence type="ECO:0000259" key="10">
    <source>
        <dbReference type="PROSITE" id="PS50928"/>
    </source>
</evidence>
<dbReference type="OrthoDB" id="7341446at2"/>
<evidence type="ECO:0000256" key="1">
    <source>
        <dbReference type="ARBA" id="ARBA00004429"/>
    </source>
</evidence>
<feature type="transmembrane region" description="Helical" evidence="9">
    <location>
        <begin position="20"/>
        <end position="43"/>
    </location>
</feature>
<accession>A0A2T5B3F0</accession>
<dbReference type="InterPro" id="IPR010065">
    <property type="entry name" value="AA_ABC_transptr_permease_3TM"/>
</dbReference>
<dbReference type="CDD" id="cd06261">
    <property type="entry name" value="TM_PBP2"/>
    <property type="match status" value="1"/>
</dbReference>
<dbReference type="AlphaFoldDB" id="A0A2T5B3F0"/>
<feature type="domain" description="ABC transmembrane type-1" evidence="10">
    <location>
        <begin position="19"/>
        <end position="204"/>
    </location>
</feature>
<feature type="transmembrane region" description="Helical" evidence="9">
    <location>
        <begin position="180"/>
        <end position="200"/>
    </location>
</feature>